<evidence type="ECO:0000256" key="10">
    <source>
        <dbReference type="ARBA" id="ARBA00023306"/>
    </source>
</evidence>
<dbReference type="SMART" id="SM00350">
    <property type="entry name" value="MCM"/>
    <property type="match status" value="1"/>
</dbReference>
<dbReference type="PROSITE" id="PS00847">
    <property type="entry name" value="MCM_1"/>
    <property type="match status" value="1"/>
</dbReference>
<dbReference type="GO" id="GO:0003697">
    <property type="term" value="F:single-stranded DNA binding"/>
    <property type="evidence" value="ECO:0007669"/>
    <property type="project" value="TreeGrafter"/>
</dbReference>
<dbReference type="Proteomes" id="UP000187209">
    <property type="component" value="Unassembled WGS sequence"/>
</dbReference>
<comment type="caution">
    <text evidence="14">The sequence shown here is derived from an EMBL/GenBank/DDBJ whole genome shotgun (WGS) entry which is preliminary data.</text>
</comment>
<keyword evidence="3 12" id="KW-0235">DNA replication</keyword>
<dbReference type="AlphaFoldDB" id="A0A1R2B913"/>
<dbReference type="InterPro" id="IPR018525">
    <property type="entry name" value="MCM_CS"/>
</dbReference>
<evidence type="ECO:0000256" key="9">
    <source>
        <dbReference type="ARBA" id="ARBA00023242"/>
    </source>
</evidence>
<dbReference type="GO" id="GO:0042555">
    <property type="term" value="C:MCM complex"/>
    <property type="evidence" value="ECO:0007669"/>
    <property type="project" value="UniProtKB-UniRule"/>
</dbReference>
<keyword evidence="4 11" id="KW-0547">Nucleotide-binding</keyword>
<dbReference type="InterPro" id="IPR054125">
    <property type="entry name" value="MCM5_C"/>
</dbReference>
<dbReference type="InterPro" id="IPR003593">
    <property type="entry name" value="AAA+_ATPase"/>
</dbReference>
<dbReference type="GO" id="GO:0043138">
    <property type="term" value="F:3'-5' DNA helicase activity"/>
    <property type="evidence" value="ECO:0007669"/>
    <property type="project" value="TreeGrafter"/>
</dbReference>
<keyword evidence="8 11" id="KW-0238">DNA-binding</keyword>
<dbReference type="GO" id="GO:0006270">
    <property type="term" value="P:DNA replication initiation"/>
    <property type="evidence" value="ECO:0007669"/>
    <property type="project" value="UniProtKB-UniRule"/>
</dbReference>
<organism evidence="14 15">
    <name type="scientific">Stentor coeruleus</name>
    <dbReference type="NCBI Taxonomy" id="5963"/>
    <lineage>
        <taxon>Eukaryota</taxon>
        <taxon>Sar</taxon>
        <taxon>Alveolata</taxon>
        <taxon>Ciliophora</taxon>
        <taxon>Postciliodesmatophora</taxon>
        <taxon>Heterotrichea</taxon>
        <taxon>Heterotrichida</taxon>
        <taxon>Stentoridae</taxon>
        <taxon>Stentor</taxon>
    </lineage>
</organism>
<gene>
    <name evidence="14" type="ORF">SteCoe_28086</name>
</gene>
<dbReference type="GO" id="GO:0017116">
    <property type="term" value="F:single-stranded DNA helicase activity"/>
    <property type="evidence" value="ECO:0007669"/>
    <property type="project" value="TreeGrafter"/>
</dbReference>
<dbReference type="Gene3D" id="2.40.50.140">
    <property type="entry name" value="Nucleic acid-binding proteins"/>
    <property type="match status" value="1"/>
</dbReference>
<dbReference type="PRINTS" id="PR01657">
    <property type="entry name" value="MCMFAMILY"/>
</dbReference>
<dbReference type="EC" id="3.6.4.12" evidence="12"/>
<dbReference type="GO" id="GO:0016887">
    <property type="term" value="F:ATP hydrolysis activity"/>
    <property type="evidence" value="ECO:0007669"/>
    <property type="project" value="RHEA"/>
</dbReference>
<reference evidence="14 15" key="1">
    <citation type="submission" date="2016-11" db="EMBL/GenBank/DDBJ databases">
        <title>The macronuclear genome of Stentor coeruleus: a giant cell with tiny introns.</title>
        <authorList>
            <person name="Slabodnick M."/>
            <person name="Ruby J.G."/>
            <person name="Reiff S.B."/>
            <person name="Swart E.C."/>
            <person name="Gosai S."/>
            <person name="Prabakaran S."/>
            <person name="Witkowska E."/>
            <person name="Larue G.E."/>
            <person name="Fisher S."/>
            <person name="Freeman R.M."/>
            <person name="Gunawardena J."/>
            <person name="Chu W."/>
            <person name="Stover N.A."/>
            <person name="Gregory B.D."/>
            <person name="Nowacki M."/>
            <person name="Derisi J."/>
            <person name="Roy S.W."/>
            <person name="Marshall W.F."/>
            <person name="Sood P."/>
        </authorList>
    </citation>
    <scope>NUCLEOTIDE SEQUENCE [LARGE SCALE GENOMIC DNA]</scope>
    <source>
        <strain evidence="14">WM001</strain>
    </source>
</reference>
<dbReference type="PRINTS" id="PR01661">
    <property type="entry name" value="MCMPROTEIN5"/>
</dbReference>
<dbReference type="GO" id="GO:0005634">
    <property type="term" value="C:nucleus"/>
    <property type="evidence" value="ECO:0007669"/>
    <property type="project" value="UniProtKB-SubCell"/>
</dbReference>
<evidence type="ECO:0000256" key="4">
    <source>
        <dbReference type="ARBA" id="ARBA00022741"/>
    </source>
</evidence>
<dbReference type="SUPFAM" id="SSF52540">
    <property type="entry name" value="P-loop containing nucleoside triphosphate hydrolases"/>
    <property type="match status" value="1"/>
</dbReference>
<evidence type="ECO:0000256" key="5">
    <source>
        <dbReference type="ARBA" id="ARBA00022801"/>
    </source>
</evidence>
<dbReference type="InterPro" id="IPR027417">
    <property type="entry name" value="P-loop_NTPase"/>
</dbReference>
<dbReference type="InterPro" id="IPR008048">
    <property type="entry name" value="MCM5"/>
</dbReference>
<comment type="subcellular location">
    <subcellularLocation>
        <location evidence="1 12">Nucleus</location>
    </subcellularLocation>
</comment>
<evidence type="ECO:0000313" key="15">
    <source>
        <dbReference type="Proteomes" id="UP000187209"/>
    </source>
</evidence>
<comment type="function">
    <text evidence="12">Acts as component of the MCM2-7 complex (MCM complex) which is the replicative helicase essential for 'once per cell cycle' DNA replication initiation and elongation in eukaryotic cells. The active ATPase sites in the MCM2-7 ring are formed through the interaction surfaces of two neighboring subunits such that a critical structure of a conserved arginine finger motif is provided in trans relative to the ATP-binding site of the Walker A box of the adjacent subunit. The six ATPase active sites, however, are likely to contribute differentially to the complex helicase activity.</text>
</comment>
<accession>A0A1R2B913</accession>
<dbReference type="InterPro" id="IPR027925">
    <property type="entry name" value="MCM_N"/>
</dbReference>
<evidence type="ECO:0000313" key="14">
    <source>
        <dbReference type="EMBL" id="OMJ73273.1"/>
    </source>
</evidence>
<evidence type="ECO:0000256" key="6">
    <source>
        <dbReference type="ARBA" id="ARBA00022806"/>
    </source>
</evidence>
<dbReference type="FunFam" id="3.40.50.300:FF:000501">
    <property type="entry name" value="DNA replication licensing factor MCM7"/>
    <property type="match status" value="1"/>
</dbReference>
<keyword evidence="10 12" id="KW-0131">Cell cycle</keyword>
<sequence length="706" mass="78620">MALSAFDGQYVNTSDQNLANDDLEVRRQILKTGRDKFILFLRDWTRGNTYNYREQLIKQAAKNEPIIEVDIEDISAFDENLFQLILSNTTEALEELDKGASEVCELLTQQKFQFQVSLTSQQRPISLRDLTSDLVGQLIVVPGIVVAVSKPQTKVVLVVARCRTCGSKFSQTVDPGFSGVDMPRVCQGFQQVGRREKCPLDPYVVIPDECVYIDQQTLKLQERPEDVPTGEMPRTVTAILDKYLVDRVTPGSRITLVSIFAVYGKKTNVALRNSYLRGIGVVVDHTEQGRYKHFYTIDDEETFHAMSRDPDLHTKIMKSIAPSVFGNDDIKKAIASLLFGGTRKCLQDGTRLRGDINVLLIGDPSTAKSQFLKFVARVAPIAVYTSGKGSSAAGLTASVVRDSTSREFQLEGGAMVLADGGVVCIDEFDKMKPDDRVAIHEAMEQQTISVAKAGITTILNSRTSVLAAANPIHGSYDDLKMAHEQIDLQTTILSRFDCIFLVRDIRNEQSDRAMASHVVSLHMGNTIALEDQGEIDINGLRKYIAYARSKCAPKLQDDSMKLLQNYYVADRKKQANGAFPITVRQLEAIIRISESLAKMTLSTIVTPAHVEEAHRLFEVSTMNASSAGLSASGVTIPKEMVDLVMKIEEAARRKVAIGTKIQKSRLESELTTMFSDSRSVQMALVNMIKRDEFQQRDGWRLLVRMR</sequence>
<dbReference type="GO" id="GO:0005524">
    <property type="term" value="F:ATP binding"/>
    <property type="evidence" value="ECO:0007669"/>
    <property type="project" value="UniProtKB-UniRule"/>
</dbReference>
<dbReference type="Pfam" id="PF14551">
    <property type="entry name" value="MCM_N"/>
    <property type="match status" value="1"/>
</dbReference>
<feature type="domain" description="MCM C-terminal AAA(+) ATPase" evidence="13">
    <location>
        <begin position="312"/>
        <end position="518"/>
    </location>
</feature>
<keyword evidence="9 12" id="KW-0539">Nucleus</keyword>
<evidence type="ECO:0000259" key="13">
    <source>
        <dbReference type="PROSITE" id="PS50051"/>
    </source>
</evidence>
<dbReference type="InterPro" id="IPR033762">
    <property type="entry name" value="MCM_OB"/>
</dbReference>
<dbReference type="PROSITE" id="PS50051">
    <property type="entry name" value="MCM_2"/>
    <property type="match status" value="1"/>
</dbReference>
<dbReference type="PANTHER" id="PTHR11630:SF42">
    <property type="entry name" value="DNA REPLICATION LICENSING FACTOR MCM5"/>
    <property type="match status" value="1"/>
</dbReference>
<comment type="similarity">
    <text evidence="2 11">Belongs to the MCM family.</text>
</comment>
<evidence type="ECO:0000256" key="8">
    <source>
        <dbReference type="ARBA" id="ARBA00023125"/>
    </source>
</evidence>
<keyword evidence="15" id="KW-1185">Reference proteome</keyword>
<dbReference type="InterPro" id="IPR012340">
    <property type="entry name" value="NA-bd_OB-fold"/>
</dbReference>
<dbReference type="GO" id="GO:0000727">
    <property type="term" value="P:double-strand break repair via break-induced replication"/>
    <property type="evidence" value="ECO:0007669"/>
    <property type="project" value="TreeGrafter"/>
</dbReference>
<evidence type="ECO:0000256" key="1">
    <source>
        <dbReference type="ARBA" id="ARBA00004123"/>
    </source>
</evidence>
<dbReference type="Pfam" id="PF17855">
    <property type="entry name" value="MCM_lid"/>
    <property type="match status" value="1"/>
</dbReference>
<dbReference type="InterPro" id="IPR031327">
    <property type="entry name" value="MCM"/>
</dbReference>
<comment type="catalytic activity">
    <reaction evidence="12">
        <text>ATP + H2O = ADP + phosphate + H(+)</text>
        <dbReference type="Rhea" id="RHEA:13065"/>
        <dbReference type="ChEBI" id="CHEBI:15377"/>
        <dbReference type="ChEBI" id="CHEBI:15378"/>
        <dbReference type="ChEBI" id="CHEBI:30616"/>
        <dbReference type="ChEBI" id="CHEBI:43474"/>
        <dbReference type="ChEBI" id="CHEBI:456216"/>
        <dbReference type="EC" id="3.6.4.12"/>
    </reaction>
</comment>
<dbReference type="Pfam" id="PF21933">
    <property type="entry name" value="MCM5_C"/>
    <property type="match status" value="1"/>
</dbReference>
<dbReference type="InterPro" id="IPR041562">
    <property type="entry name" value="MCM_lid"/>
</dbReference>
<proteinExistence type="inferred from homology"/>
<keyword evidence="6 12" id="KW-0347">Helicase</keyword>
<dbReference type="Gene3D" id="3.40.50.300">
    <property type="entry name" value="P-loop containing nucleotide triphosphate hydrolases"/>
    <property type="match status" value="1"/>
</dbReference>
<evidence type="ECO:0000256" key="12">
    <source>
        <dbReference type="RuleBase" id="RU368063"/>
    </source>
</evidence>
<keyword evidence="5 12" id="KW-0378">Hydrolase</keyword>
<keyword evidence="7 11" id="KW-0067">ATP-binding</keyword>
<dbReference type="SMART" id="SM00382">
    <property type="entry name" value="AAA"/>
    <property type="match status" value="1"/>
</dbReference>
<dbReference type="InterPro" id="IPR001208">
    <property type="entry name" value="MCM_dom"/>
</dbReference>
<dbReference type="SUPFAM" id="SSF50249">
    <property type="entry name" value="Nucleic acid-binding proteins"/>
    <property type="match status" value="1"/>
</dbReference>
<evidence type="ECO:0000256" key="2">
    <source>
        <dbReference type="ARBA" id="ARBA00008010"/>
    </source>
</evidence>
<name>A0A1R2B913_9CILI</name>
<dbReference type="Pfam" id="PF00493">
    <property type="entry name" value="MCM"/>
    <property type="match status" value="1"/>
</dbReference>
<protein>
    <recommendedName>
        <fullName evidence="12">DNA replication licensing factor MCM5</fullName>
        <ecNumber evidence="12">3.6.4.12</ecNumber>
    </recommendedName>
</protein>
<dbReference type="GO" id="GO:0003688">
    <property type="term" value="F:DNA replication origin binding"/>
    <property type="evidence" value="ECO:0007669"/>
    <property type="project" value="UniProtKB-UniRule"/>
</dbReference>
<dbReference type="EMBL" id="MPUH01000834">
    <property type="protein sequence ID" value="OMJ73273.1"/>
    <property type="molecule type" value="Genomic_DNA"/>
</dbReference>
<evidence type="ECO:0000256" key="11">
    <source>
        <dbReference type="RuleBase" id="RU004070"/>
    </source>
</evidence>
<dbReference type="Gene3D" id="3.30.1640.10">
    <property type="entry name" value="mini-chromosome maintenance (MCM) complex, chain A, domain 1"/>
    <property type="match status" value="1"/>
</dbReference>
<dbReference type="OrthoDB" id="10036721at2759"/>
<dbReference type="Gene3D" id="2.20.28.10">
    <property type="match status" value="1"/>
</dbReference>
<evidence type="ECO:0000256" key="3">
    <source>
        <dbReference type="ARBA" id="ARBA00022705"/>
    </source>
</evidence>
<dbReference type="Pfam" id="PF17207">
    <property type="entry name" value="MCM_OB"/>
    <property type="match status" value="1"/>
</dbReference>
<comment type="subunit">
    <text evidence="12">Component of the MCM2-7 complex.</text>
</comment>
<evidence type="ECO:0000256" key="7">
    <source>
        <dbReference type="ARBA" id="ARBA00022840"/>
    </source>
</evidence>
<dbReference type="PANTHER" id="PTHR11630">
    <property type="entry name" value="DNA REPLICATION LICENSING FACTOR MCM FAMILY MEMBER"/>
    <property type="match status" value="1"/>
</dbReference>